<dbReference type="OrthoDB" id="1711150at2"/>
<comment type="caution">
    <text evidence="1">The sequence shown here is derived from an EMBL/GenBank/DDBJ whole genome shotgun (WGS) entry which is preliminary data.</text>
</comment>
<proteinExistence type="predicted"/>
<dbReference type="Proteomes" id="UP000191554">
    <property type="component" value="Unassembled WGS sequence"/>
</dbReference>
<dbReference type="PANTHER" id="PTHR39162">
    <property type="entry name" value="GLL3345 PROTEIN"/>
    <property type="match status" value="1"/>
</dbReference>
<dbReference type="AlphaFoldDB" id="A0A1V4SNC4"/>
<sequence length="127" mass="13459">MANFDFKESVETIFDKLENFLKTKTVVGDPIKIGETTIVPFINLSFGLGTGGGNGTDEKGNGGIGGGGGTGARISPTAVLVIQGEKVELLPIRKSGGLDKLVDMVPGIIEKIQEKKEEKVVEEKLEE</sequence>
<name>A0A1V4SNC4_RUMHU</name>
<dbReference type="STRING" id="48256.CLHUN_07680"/>
<keyword evidence="2" id="KW-1185">Reference proteome</keyword>
<dbReference type="InterPro" id="IPR014229">
    <property type="entry name" value="Spore_YtfJ"/>
</dbReference>
<organism evidence="1 2">
    <name type="scientific">Ruminiclostridium hungatei</name>
    <name type="common">Clostridium hungatei</name>
    <dbReference type="NCBI Taxonomy" id="48256"/>
    <lineage>
        <taxon>Bacteria</taxon>
        <taxon>Bacillati</taxon>
        <taxon>Bacillota</taxon>
        <taxon>Clostridia</taxon>
        <taxon>Eubacteriales</taxon>
        <taxon>Oscillospiraceae</taxon>
        <taxon>Ruminiclostridium</taxon>
    </lineage>
</organism>
<accession>A0A1V4SNC4</accession>
<dbReference type="PANTHER" id="PTHR39162:SF1">
    <property type="entry name" value="SPORULATION PROTEIN YTFJ"/>
    <property type="match status" value="1"/>
</dbReference>
<dbReference type="Pfam" id="PF09579">
    <property type="entry name" value="Spore_YtfJ"/>
    <property type="match status" value="1"/>
</dbReference>
<gene>
    <name evidence="1" type="ORF">CLHUN_07680</name>
</gene>
<reference evidence="1 2" key="1">
    <citation type="submission" date="2017-03" db="EMBL/GenBank/DDBJ databases">
        <title>Genome sequence of Clostridium hungatei DSM 14427.</title>
        <authorList>
            <person name="Poehlein A."/>
            <person name="Daniel R."/>
        </authorList>
    </citation>
    <scope>NUCLEOTIDE SEQUENCE [LARGE SCALE GENOMIC DNA]</scope>
    <source>
        <strain evidence="1 2">DSM 14427</strain>
    </source>
</reference>
<dbReference type="PIRSF" id="PIRSF021377">
    <property type="entry name" value="YtfJ"/>
    <property type="match status" value="1"/>
</dbReference>
<dbReference type="RefSeq" id="WP_080063239.1">
    <property type="nucleotide sequence ID" value="NZ_MZGX01000004.1"/>
</dbReference>
<protein>
    <submittedName>
        <fullName evidence="1">Sporulation protein YtfJ</fullName>
    </submittedName>
</protein>
<dbReference type="EMBL" id="MZGX01000004">
    <property type="protein sequence ID" value="OPX45398.1"/>
    <property type="molecule type" value="Genomic_DNA"/>
</dbReference>
<evidence type="ECO:0000313" key="1">
    <source>
        <dbReference type="EMBL" id="OPX45398.1"/>
    </source>
</evidence>
<evidence type="ECO:0000313" key="2">
    <source>
        <dbReference type="Proteomes" id="UP000191554"/>
    </source>
</evidence>